<dbReference type="AlphaFoldDB" id="A0A6I2F8A9"/>
<gene>
    <name evidence="3" type="ORF">GE115_17640</name>
</gene>
<feature type="region of interest" description="Disordered" evidence="1">
    <location>
        <begin position="413"/>
        <end position="433"/>
    </location>
</feature>
<name>A0A6I2F8A9_9MICO</name>
<proteinExistence type="predicted"/>
<protein>
    <submittedName>
        <fullName evidence="3">Peptidase</fullName>
    </submittedName>
</protein>
<dbReference type="RefSeq" id="WP_153686069.1">
    <property type="nucleotide sequence ID" value="NZ_WJIF01000016.1"/>
</dbReference>
<evidence type="ECO:0000313" key="3">
    <source>
        <dbReference type="EMBL" id="MRG61685.1"/>
    </source>
</evidence>
<evidence type="ECO:0000256" key="2">
    <source>
        <dbReference type="SAM" id="SignalP"/>
    </source>
</evidence>
<comment type="caution">
    <text evidence="3">The sequence shown here is derived from an EMBL/GenBank/DDBJ whole genome shotgun (WGS) entry which is preliminary data.</text>
</comment>
<sequence length="643" mass="68674">MNPPPLTPSAARPLAASRAGRRRAGALVLTAALTAGLAVTATQPAFADEPAVGSSTLVPIQVTGDPAERFSLVILGDGYTAEEQPLFREQVEEHLETMWSIEPYKSYRNYFNVYAVEIISGESGVSCDSSLDSPRRETPLKMAFWGGCNANSVQRLLTVNSSLARQYASAAPEVDQILAIANSDTYGGAGGSYATASGGNSLSALISPHEIGHSLGGLADEYDYYSRGVTTGDYTGPEPRSATHTLLTAEEMAAQQVKWWRWLGEPSEAGGTIGVYEGGMYYSTGVFRPSRHSMMKTLGYQMDQVGREIMTERISSKVPLISAAPADGATVPDDGVISIDVAHPVYHELDIEWTVDGKAVPNPHNTTHLELKKTRAKPGDVVTVTVVDNTPFVRDPALRGAPSMTQTRTWTVGAEGPASSDVEPAFTESTRTDRPVGSLDVLYVETTHRPDRLFEVTWTVDGVRQGNPHDARTLELADLGLAPGTHTVTATVSDSKRHGAASETLTWTVDAAGPSVEAVVSAPVETTVGENGEPHYVVDESFTMKLTATDDQAGALVTEFRLDGDGWHNYYGWPTDADAPFLFTPTGTNVDDLIYGNLGTGGMSLSPFQPREPGYGLHRVEYRSTDAAGNIGAVGAFTVDVRG</sequence>
<dbReference type="InterPro" id="IPR024079">
    <property type="entry name" value="MetalloPept_cat_dom_sf"/>
</dbReference>
<organism evidence="3 4">
    <name type="scientific">Agromyces agglutinans</name>
    <dbReference type="NCBI Taxonomy" id="2662258"/>
    <lineage>
        <taxon>Bacteria</taxon>
        <taxon>Bacillati</taxon>
        <taxon>Actinomycetota</taxon>
        <taxon>Actinomycetes</taxon>
        <taxon>Micrococcales</taxon>
        <taxon>Microbacteriaceae</taxon>
        <taxon>Agromyces</taxon>
    </lineage>
</organism>
<dbReference type="EMBL" id="WJIF01000016">
    <property type="protein sequence ID" value="MRG61685.1"/>
    <property type="molecule type" value="Genomic_DNA"/>
</dbReference>
<accession>A0A6I2F8A9</accession>
<dbReference type="Pfam" id="PF09471">
    <property type="entry name" value="Peptidase_M64"/>
    <property type="match status" value="1"/>
</dbReference>
<reference evidence="3 4" key="1">
    <citation type="submission" date="2019-10" db="EMBL/GenBank/DDBJ databases">
        <authorList>
            <person name="Nie G."/>
            <person name="Ming H."/>
            <person name="Yi B."/>
        </authorList>
    </citation>
    <scope>NUCLEOTIDE SEQUENCE [LARGE SCALE GENOMIC DNA]</scope>
    <source>
        <strain evidence="3 4">CFH 90414</strain>
    </source>
</reference>
<feature type="chain" id="PRO_5026065313" evidence="2">
    <location>
        <begin position="48"/>
        <end position="643"/>
    </location>
</feature>
<keyword evidence="4" id="KW-1185">Reference proteome</keyword>
<evidence type="ECO:0000313" key="4">
    <source>
        <dbReference type="Proteomes" id="UP000431080"/>
    </source>
</evidence>
<evidence type="ECO:0000256" key="1">
    <source>
        <dbReference type="SAM" id="MobiDB-lite"/>
    </source>
</evidence>
<dbReference type="GO" id="GO:0008237">
    <property type="term" value="F:metallopeptidase activity"/>
    <property type="evidence" value="ECO:0007669"/>
    <property type="project" value="InterPro"/>
</dbReference>
<keyword evidence="2" id="KW-0732">Signal</keyword>
<dbReference type="InterPro" id="IPR019026">
    <property type="entry name" value="Peptidase_M64_IgA"/>
</dbReference>
<dbReference type="Gene3D" id="3.40.390.10">
    <property type="entry name" value="Collagenase (Catalytic Domain)"/>
    <property type="match status" value="1"/>
</dbReference>
<dbReference type="Proteomes" id="UP000431080">
    <property type="component" value="Unassembled WGS sequence"/>
</dbReference>
<feature type="signal peptide" evidence="2">
    <location>
        <begin position="1"/>
        <end position="47"/>
    </location>
</feature>